<name>A0A2W2DNV0_9ACTN</name>
<feature type="transmembrane region" description="Helical" evidence="7">
    <location>
        <begin position="220"/>
        <end position="239"/>
    </location>
</feature>
<keyword evidence="3" id="KW-1003">Cell membrane</keyword>
<dbReference type="EMBL" id="POTX01000104">
    <property type="protein sequence ID" value="PZF94493.1"/>
    <property type="molecule type" value="Genomic_DNA"/>
</dbReference>
<evidence type="ECO:0000256" key="2">
    <source>
        <dbReference type="ARBA" id="ARBA00022448"/>
    </source>
</evidence>
<dbReference type="Gene3D" id="1.20.1250.20">
    <property type="entry name" value="MFS general substrate transporter like domains"/>
    <property type="match status" value="1"/>
</dbReference>
<dbReference type="OrthoDB" id="3356789at2"/>
<comment type="subcellular location">
    <subcellularLocation>
        <location evidence="1">Cell membrane</location>
        <topology evidence="1">Multi-pass membrane protein</topology>
    </subcellularLocation>
</comment>
<dbReference type="SUPFAM" id="SSF103473">
    <property type="entry name" value="MFS general substrate transporter"/>
    <property type="match status" value="1"/>
</dbReference>
<keyword evidence="4 7" id="KW-0812">Transmembrane</keyword>
<evidence type="ECO:0000256" key="6">
    <source>
        <dbReference type="ARBA" id="ARBA00023136"/>
    </source>
</evidence>
<dbReference type="InterPro" id="IPR050171">
    <property type="entry name" value="MFS_Transporters"/>
</dbReference>
<feature type="domain" description="Major facilitator superfamily (MFS) profile" evidence="8">
    <location>
        <begin position="26"/>
        <end position="399"/>
    </location>
</feature>
<feature type="transmembrane region" description="Helical" evidence="7">
    <location>
        <begin position="60"/>
        <end position="82"/>
    </location>
</feature>
<feature type="transmembrane region" description="Helical" evidence="7">
    <location>
        <begin position="282"/>
        <end position="301"/>
    </location>
</feature>
<evidence type="ECO:0000256" key="3">
    <source>
        <dbReference type="ARBA" id="ARBA00022475"/>
    </source>
</evidence>
<feature type="transmembrane region" description="Helical" evidence="7">
    <location>
        <begin position="152"/>
        <end position="174"/>
    </location>
</feature>
<dbReference type="PANTHER" id="PTHR23517">
    <property type="entry name" value="RESISTANCE PROTEIN MDTM, PUTATIVE-RELATED-RELATED"/>
    <property type="match status" value="1"/>
</dbReference>
<feature type="transmembrane region" description="Helical" evidence="7">
    <location>
        <begin position="28"/>
        <end position="48"/>
    </location>
</feature>
<dbReference type="InterPro" id="IPR020846">
    <property type="entry name" value="MFS_dom"/>
</dbReference>
<evidence type="ECO:0000256" key="4">
    <source>
        <dbReference type="ARBA" id="ARBA00022692"/>
    </source>
</evidence>
<reference evidence="9 10" key="1">
    <citation type="submission" date="2018-01" db="EMBL/GenBank/DDBJ databases">
        <title>Draft genome sequence of Jishengella endophytica.</title>
        <authorList>
            <person name="Sahin N."/>
            <person name="Ay H."/>
            <person name="Saygin H."/>
        </authorList>
    </citation>
    <scope>NUCLEOTIDE SEQUENCE [LARGE SCALE GENOMIC DNA]</scope>
    <source>
        <strain evidence="9 10">DSM 45430</strain>
    </source>
</reference>
<proteinExistence type="predicted"/>
<feature type="transmembrane region" description="Helical" evidence="7">
    <location>
        <begin position="307"/>
        <end position="327"/>
    </location>
</feature>
<feature type="transmembrane region" description="Helical" evidence="7">
    <location>
        <begin position="180"/>
        <end position="199"/>
    </location>
</feature>
<evidence type="ECO:0000313" key="9">
    <source>
        <dbReference type="EMBL" id="PZF94493.1"/>
    </source>
</evidence>
<evidence type="ECO:0000256" key="7">
    <source>
        <dbReference type="SAM" id="Phobius"/>
    </source>
</evidence>
<dbReference type="AlphaFoldDB" id="A0A2W2DNV0"/>
<dbReference type="Proteomes" id="UP000248627">
    <property type="component" value="Unassembled WGS sequence"/>
</dbReference>
<feature type="transmembrane region" description="Helical" evidence="7">
    <location>
        <begin position="251"/>
        <end position="270"/>
    </location>
</feature>
<dbReference type="PANTHER" id="PTHR23517:SF2">
    <property type="entry name" value="MULTIDRUG RESISTANCE PROTEIN MDTH"/>
    <property type="match status" value="1"/>
</dbReference>
<keyword evidence="6 7" id="KW-0472">Membrane</keyword>
<dbReference type="InterPro" id="IPR011701">
    <property type="entry name" value="MFS"/>
</dbReference>
<comment type="caution">
    <text evidence="9">The sequence shown here is derived from an EMBL/GenBank/DDBJ whole genome shotgun (WGS) entry which is preliminary data.</text>
</comment>
<gene>
    <name evidence="9" type="ORF">C1I93_16455</name>
</gene>
<evidence type="ECO:0000313" key="10">
    <source>
        <dbReference type="Proteomes" id="UP000248627"/>
    </source>
</evidence>
<feature type="transmembrane region" description="Helical" evidence="7">
    <location>
        <begin position="117"/>
        <end position="140"/>
    </location>
</feature>
<dbReference type="GO" id="GO:0022857">
    <property type="term" value="F:transmembrane transporter activity"/>
    <property type="evidence" value="ECO:0007669"/>
    <property type="project" value="InterPro"/>
</dbReference>
<dbReference type="InterPro" id="IPR036259">
    <property type="entry name" value="MFS_trans_sf"/>
</dbReference>
<dbReference type="PROSITE" id="PS50850">
    <property type="entry name" value="MFS"/>
    <property type="match status" value="1"/>
</dbReference>
<feature type="transmembrane region" description="Helical" evidence="7">
    <location>
        <begin position="374"/>
        <end position="395"/>
    </location>
</feature>
<dbReference type="GO" id="GO:0005886">
    <property type="term" value="C:plasma membrane"/>
    <property type="evidence" value="ECO:0007669"/>
    <property type="project" value="UniProtKB-SubCell"/>
</dbReference>
<protein>
    <submittedName>
        <fullName evidence="9">MFS transporter</fullName>
    </submittedName>
</protein>
<keyword evidence="5 7" id="KW-1133">Transmembrane helix</keyword>
<evidence type="ECO:0000259" key="8">
    <source>
        <dbReference type="PROSITE" id="PS50850"/>
    </source>
</evidence>
<evidence type="ECO:0000256" key="1">
    <source>
        <dbReference type="ARBA" id="ARBA00004651"/>
    </source>
</evidence>
<keyword evidence="10" id="KW-1185">Reference proteome</keyword>
<evidence type="ECO:0000256" key="5">
    <source>
        <dbReference type="ARBA" id="ARBA00022989"/>
    </source>
</evidence>
<sequence length="404" mass="41941">MIAPVSPRADARQLRAVTDGPTFTKSRVALLVSGFLVNVGSFSIYPYLAVLLRDRMGMGMGQVGVVLGLATLVQFASAPATAALAERVGLQRSLLGATVLYSFGGAAFLVGEELAPLTVVGLLLISAGGSLYSPAYRSYLVHGVTPQQRPRLISAGNAAGNLGVALGPLVGALLLHYSAAMFAVATAIYTGLAVGHLLLPRERRDEDAPPVEPFRRMLSGLAVLPFAVTALSIYLYMQFYQYLSSYAQGRMATLLFGAAMMAYSLGLALAQPLLADRVGRMGYPTAMGIGFGCLAVGMVAFAGGTGLTVLVGVLTISVGNAVLFLKNDLAALAGSRRSATVVFGQQRLAAGVGACLSGVVGGTAYAAFERADVLPGFWLLVAAQCVLLPTLLLGVRRLILREPG</sequence>
<feature type="transmembrane region" description="Helical" evidence="7">
    <location>
        <begin position="348"/>
        <end position="368"/>
    </location>
</feature>
<dbReference type="Pfam" id="PF07690">
    <property type="entry name" value="MFS_1"/>
    <property type="match status" value="1"/>
</dbReference>
<accession>A0A2W2DNV0</accession>
<keyword evidence="2" id="KW-0813">Transport</keyword>
<organism evidence="9 10">
    <name type="scientific">Micromonospora endophytica</name>
    <dbReference type="NCBI Taxonomy" id="515350"/>
    <lineage>
        <taxon>Bacteria</taxon>
        <taxon>Bacillati</taxon>
        <taxon>Actinomycetota</taxon>
        <taxon>Actinomycetes</taxon>
        <taxon>Micromonosporales</taxon>
        <taxon>Micromonosporaceae</taxon>
        <taxon>Micromonospora</taxon>
    </lineage>
</organism>